<dbReference type="eggNOG" id="arCOG03639">
    <property type="taxonomic scope" value="Archaea"/>
</dbReference>
<dbReference type="EMBL" id="CP002656">
    <property type="protein sequence ID" value="AEB95988.1"/>
    <property type="molecule type" value="Genomic_DNA"/>
</dbReference>
<dbReference type="OrthoDB" id="350529at2157"/>
<dbReference type="PANTHER" id="PTHR42824:SF1">
    <property type="entry name" value="GLUTAMINE AMIDOTRANSFERASE YAFJ-RELATED"/>
    <property type="match status" value="1"/>
</dbReference>
<dbReference type="AlphaFoldDB" id="F4G1A1"/>
<proteinExistence type="predicted"/>
<dbReference type="Proteomes" id="UP000007812">
    <property type="component" value="Chromosome"/>
</dbReference>
<accession>F4G1A1</accession>
<dbReference type="STRING" id="1006006.Mcup_1886"/>
<dbReference type="GeneID" id="10494074"/>
<dbReference type="GO" id="GO:0016740">
    <property type="term" value="F:transferase activity"/>
    <property type="evidence" value="ECO:0007669"/>
    <property type="project" value="UniProtKB-KW"/>
</dbReference>
<dbReference type="PANTHER" id="PTHR42824">
    <property type="entry name" value="GLUTAMINE AMIDOTRANSFERASE"/>
    <property type="match status" value="1"/>
</dbReference>
<keyword evidence="2" id="KW-1185">Reference proteome</keyword>
<dbReference type="KEGG" id="mcn:Mcup_1886"/>
<evidence type="ECO:0000313" key="2">
    <source>
        <dbReference type="Proteomes" id="UP000007812"/>
    </source>
</evidence>
<dbReference type="HOGENOM" id="CLU_086262_0_0_2"/>
<organism evidence="1 2">
    <name type="scientific">Metallosphaera cuprina (strain Ar-4)</name>
    <dbReference type="NCBI Taxonomy" id="1006006"/>
    <lineage>
        <taxon>Archaea</taxon>
        <taxon>Thermoproteota</taxon>
        <taxon>Thermoprotei</taxon>
        <taxon>Sulfolobales</taxon>
        <taxon>Sulfolobaceae</taxon>
        <taxon>Metallosphaera</taxon>
    </lineage>
</organism>
<sequence length="233" mass="27238">MCRFVAFYATKSLDPEIISALLKASRNDILSEGSHPHGWGYVIYSYDYSWTKMHYSSAKPMFKDENVSFLYTIRGEKLVGIIHARKTLKKFLMGLFHSHPYYIRVGPYDLFFAHNGSVSRSMFSQPDLPYTDSYMILREISMMSSDPIDSYNLIMQKLKEGSTSLNSSLLIYSEAKGPRLFVYYYFNKNNIKEREDYYKMYRYNNYVFSGTVNSYLGNKGEEVQFDKVIELTT</sequence>
<dbReference type="InterPro" id="IPR029055">
    <property type="entry name" value="Ntn_hydrolases_N"/>
</dbReference>
<evidence type="ECO:0000313" key="1">
    <source>
        <dbReference type="EMBL" id="AEB95988.1"/>
    </source>
</evidence>
<dbReference type="SUPFAM" id="SSF56235">
    <property type="entry name" value="N-terminal nucleophile aminohydrolases (Ntn hydrolases)"/>
    <property type="match status" value="1"/>
</dbReference>
<dbReference type="PATRIC" id="fig|1006006.8.peg.1890"/>
<protein>
    <submittedName>
        <fullName evidence="1">Glutamine amidotransferase-like protein</fullName>
    </submittedName>
</protein>
<gene>
    <name evidence="1" type="ordered locus">Mcup_1886</name>
</gene>
<dbReference type="RefSeq" id="WP_013738486.1">
    <property type="nucleotide sequence ID" value="NC_015435.1"/>
</dbReference>
<dbReference type="Gene3D" id="3.60.20.10">
    <property type="entry name" value="Glutamine Phosphoribosylpyrophosphate, subunit 1, domain 1"/>
    <property type="match status" value="1"/>
</dbReference>
<reference evidence="1 2" key="1">
    <citation type="journal article" date="2011" name="J. Bacteriol.">
        <title>Complete genome sequence of Metallosphaera cuprina, a metal sulfide-oxidizing archaeon from a hot spring.</title>
        <authorList>
            <person name="Liu L.J."/>
            <person name="You X.Y."/>
            <person name="Zheng H."/>
            <person name="Wang S."/>
            <person name="Jiang C.Y."/>
            <person name="Liu S.J."/>
        </authorList>
    </citation>
    <scope>NUCLEOTIDE SEQUENCE [LARGE SCALE GENOMIC DNA]</scope>
    <source>
        <strain evidence="1 2">Ar-4</strain>
    </source>
</reference>
<name>F4G1A1_METCR</name>